<evidence type="ECO:0000313" key="1">
    <source>
        <dbReference type="EMBL" id="KAJ7739454.1"/>
    </source>
</evidence>
<evidence type="ECO:0000313" key="2">
    <source>
        <dbReference type="Proteomes" id="UP001215280"/>
    </source>
</evidence>
<organism evidence="1 2">
    <name type="scientific">Mycena maculata</name>
    <dbReference type="NCBI Taxonomy" id="230809"/>
    <lineage>
        <taxon>Eukaryota</taxon>
        <taxon>Fungi</taxon>
        <taxon>Dikarya</taxon>
        <taxon>Basidiomycota</taxon>
        <taxon>Agaricomycotina</taxon>
        <taxon>Agaricomycetes</taxon>
        <taxon>Agaricomycetidae</taxon>
        <taxon>Agaricales</taxon>
        <taxon>Marasmiineae</taxon>
        <taxon>Mycenaceae</taxon>
        <taxon>Mycena</taxon>
    </lineage>
</organism>
<keyword evidence="2" id="KW-1185">Reference proteome</keyword>
<protein>
    <submittedName>
        <fullName evidence="1">Uncharacterized protein</fullName>
    </submittedName>
</protein>
<proteinExistence type="predicted"/>
<sequence length="230" mass="26168">MPTLLPGWFLQVKDMYHHQSLYYLSHDSMVGDMYVPAQFGQCVWNIGLENKDLDNACMALQLGRHTFHTESVAPIREDGIQDAENVRLSTETAQVNNHTNHSTMKDRTIDVMSKISPVLLIHGEINGIQSSLLNGIKWWMNKRARAGNADGIKRRSAAAGGAVGILLRRRSHKRCFRRWRGVLILVGELAVSEPKHKSTPAQVTQVNPPKFKLHWQRKSFCQVNLIFIYE</sequence>
<comment type="caution">
    <text evidence="1">The sequence shown here is derived from an EMBL/GenBank/DDBJ whole genome shotgun (WGS) entry which is preliminary data.</text>
</comment>
<gene>
    <name evidence="1" type="ORF">DFH07DRAFT_778733</name>
</gene>
<dbReference type="AlphaFoldDB" id="A0AAD7IBN1"/>
<reference evidence="1" key="1">
    <citation type="submission" date="2023-03" db="EMBL/GenBank/DDBJ databases">
        <title>Massive genome expansion in bonnet fungi (Mycena s.s.) driven by repeated elements and novel gene families across ecological guilds.</title>
        <authorList>
            <consortium name="Lawrence Berkeley National Laboratory"/>
            <person name="Harder C.B."/>
            <person name="Miyauchi S."/>
            <person name="Viragh M."/>
            <person name="Kuo A."/>
            <person name="Thoen E."/>
            <person name="Andreopoulos B."/>
            <person name="Lu D."/>
            <person name="Skrede I."/>
            <person name="Drula E."/>
            <person name="Henrissat B."/>
            <person name="Morin E."/>
            <person name="Kohler A."/>
            <person name="Barry K."/>
            <person name="LaButti K."/>
            <person name="Morin E."/>
            <person name="Salamov A."/>
            <person name="Lipzen A."/>
            <person name="Mereny Z."/>
            <person name="Hegedus B."/>
            <person name="Baldrian P."/>
            <person name="Stursova M."/>
            <person name="Weitz H."/>
            <person name="Taylor A."/>
            <person name="Grigoriev I.V."/>
            <person name="Nagy L.G."/>
            <person name="Martin F."/>
            <person name="Kauserud H."/>
        </authorList>
    </citation>
    <scope>NUCLEOTIDE SEQUENCE</scope>
    <source>
        <strain evidence="1">CBHHK188m</strain>
    </source>
</reference>
<dbReference type="Proteomes" id="UP001215280">
    <property type="component" value="Unassembled WGS sequence"/>
</dbReference>
<accession>A0AAD7IBN1</accession>
<dbReference type="EMBL" id="JARJLG010000132">
    <property type="protein sequence ID" value="KAJ7739454.1"/>
    <property type="molecule type" value="Genomic_DNA"/>
</dbReference>
<name>A0AAD7IBN1_9AGAR</name>